<reference evidence="3 4" key="1">
    <citation type="submission" date="2016-03" db="EMBL/GenBank/DDBJ databases">
        <authorList>
            <person name="Ploux O."/>
        </authorList>
    </citation>
    <scope>NUCLEOTIDE SEQUENCE [LARGE SCALE GENOMIC DNA]</scope>
    <source>
        <strain evidence="3 4">UAMH 11012</strain>
    </source>
</reference>
<dbReference type="Pfam" id="PF20237">
    <property type="entry name" value="DUF6594"/>
    <property type="match status" value="1"/>
</dbReference>
<feature type="transmembrane region" description="Helical" evidence="1">
    <location>
        <begin position="210"/>
        <end position="229"/>
    </location>
</feature>
<feature type="transmembrane region" description="Helical" evidence="1">
    <location>
        <begin position="185"/>
        <end position="203"/>
    </location>
</feature>
<accession>A0A1L7WTC0</accession>
<dbReference type="InterPro" id="IPR046529">
    <property type="entry name" value="DUF6594"/>
</dbReference>
<dbReference type="STRING" id="576137.A0A1L7WTC0"/>
<dbReference type="PANTHER" id="PTHR34502:SF4">
    <property type="entry name" value="DUF6594 DOMAIN-CONTAINING PROTEIN"/>
    <property type="match status" value="1"/>
</dbReference>
<dbReference type="AlphaFoldDB" id="A0A1L7WTC0"/>
<dbReference type="PANTHER" id="PTHR34502">
    <property type="entry name" value="DUF6594 DOMAIN-CONTAINING PROTEIN-RELATED"/>
    <property type="match status" value="1"/>
</dbReference>
<keyword evidence="1" id="KW-1133">Transmembrane helix</keyword>
<keyword evidence="1" id="KW-0812">Transmembrane</keyword>
<proteinExistence type="predicted"/>
<evidence type="ECO:0000313" key="3">
    <source>
        <dbReference type="EMBL" id="CZR56025.1"/>
    </source>
</evidence>
<keyword evidence="4" id="KW-1185">Reference proteome</keyword>
<protein>
    <recommendedName>
        <fullName evidence="2">DUF6594 domain-containing protein</fullName>
    </recommendedName>
</protein>
<feature type="domain" description="DUF6594" evidence="2">
    <location>
        <begin position="12"/>
        <end position="222"/>
    </location>
</feature>
<feature type="transmembrane region" description="Helical" evidence="1">
    <location>
        <begin position="148"/>
        <end position="173"/>
    </location>
</feature>
<dbReference type="EMBL" id="FJOG01000007">
    <property type="protein sequence ID" value="CZR56025.1"/>
    <property type="molecule type" value="Genomic_DNA"/>
</dbReference>
<evidence type="ECO:0000256" key="1">
    <source>
        <dbReference type="SAM" id="Phobius"/>
    </source>
</evidence>
<gene>
    <name evidence="3" type="ORF">PAC_05913</name>
</gene>
<dbReference type="Proteomes" id="UP000184330">
    <property type="component" value="Unassembled WGS sequence"/>
</dbReference>
<sequence length="237" mass="26283">MAFEVTGSLEALVAAMSELAELEARQDDFDAADYRASREEKCVLSNWAKFSTEAAQSGNVREKQRLDLAKEIREKIKEYREHTRPTNPPSSRALQAFRNKFHNLDASKEGFPTLGGRSATLYDEKNDLVSLSKPSEEDRLTAFMRHAFPWLFVICVVIINIIFTFVLLFGAIYHLYKTKSNGTKLGLIAFYTVLFSICVGLVTNAKRSEVFGACAAYAAVLVVFVSGNISSGNSSNG</sequence>
<evidence type="ECO:0000259" key="2">
    <source>
        <dbReference type="Pfam" id="PF20237"/>
    </source>
</evidence>
<name>A0A1L7WTC0_9HELO</name>
<dbReference type="OrthoDB" id="3533814at2759"/>
<keyword evidence="1" id="KW-0472">Membrane</keyword>
<organism evidence="3 4">
    <name type="scientific">Phialocephala subalpina</name>
    <dbReference type="NCBI Taxonomy" id="576137"/>
    <lineage>
        <taxon>Eukaryota</taxon>
        <taxon>Fungi</taxon>
        <taxon>Dikarya</taxon>
        <taxon>Ascomycota</taxon>
        <taxon>Pezizomycotina</taxon>
        <taxon>Leotiomycetes</taxon>
        <taxon>Helotiales</taxon>
        <taxon>Mollisiaceae</taxon>
        <taxon>Phialocephala</taxon>
        <taxon>Phialocephala fortinii species complex</taxon>
    </lineage>
</organism>
<evidence type="ECO:0000313" key="4">
    <source>
        <dbReference type="Proteomes" id="UP000184330"/>
    </source>
</evidence>